<gene>
    <name evidence="9" type="primary">LOC106810573</name>
</gene>
<dbReference type="Pfam" id="PF07690">
    <property type="entry name" value="MFS_1"/>
    <property type="match status" value="1"/>
</dbReference>
<reference evidence="9" key="1">
    <citation type="submission" date="2025-08" db="UniProtKB">
        <authorList>
            <consortium name="RefSeq"/>
        </authorList>
    </citation>
    <scope>IDENTIFICATION</scope>
</reference>
<evidence type="ECO:0000313" key="8">
    <source>
        <dbReference type="Proteomes" id="UP000695022"/>
    </source>
</evidence>
<evidence type="ECO:0000256" key="2">
    <source>
        <dbReference type="ARBA" id="ARBA00022448"/>
    </source>
</evidence>
<comment type="subcellular location">
    <subcellularLocation>
        <location evidence="1">Membrane</location>
        <topology evidence="1">Multi-pass membrane protein</topology>
    </subcellularLocation>
</comment>
<dbReference type="PANTHER" id="PTHR23506:SF23">
    <property type="entry name" value="GH10249P"/>
    <property type="match status" value="1"/>
</dbReference>
<feature type="transmembrane region" description="Helical" evidence="6">
    <location>
        <begin position="57"/>
        <end position="77"/>
    </location>
</feature>
<accession>A0ABM1EB81</accession>
<feature type="transmembrane region" description="Helical" evidence="6">
    <location>
        <begin position="89"/>
        <end position="109"/>
    </location>
</feature>
<dbReference type="SUPFAM" id="SSF103473">
    <property type="entry name" value="MFS general substrate transporter"/>
    <property type="match status" value="1"/>
</dbReference>
<protein>
    <submittedName>
        <fullName evidence="9">Synaptic vesicular amine transporter-like</fullName>
    </submittedName>
</protein>
<evidence type="ECO:0000313" key="9">
    <source>
        <dbReference type="RefSeq" id="XP_014669452.1"/>
    </source>
</evidence>
<evidence type="ECO:0000256" key="5">
    <source>
        <dbReference type="ARBA" id="ARBA00023136"/>
    </source>
</evidence>
<keyword evidence="4 6" id="KW-1133">Transmembrane helix</keyword>
<feature type="transmembrane region" description="Helical" evidence="6">
    <location>
        <begin position="255"/>
        <end position="277"/>
    </location>
</feature>
<feature type="transmembrane region" description="Helical" evidence="6">
    <location>
        <begin position="168"/>
        <end position="186"/>
    </location>
</feature>
<evidence type="ECO:0000256" key="6">
    <source>
        <dbReference type="SAM" id="Phobius"/>
    </source>
</evidence>
<evidence type="ECO:0000256" key="3">
    <source>
        <dbReference type="ARBA" id="ARBA00022692"/>
    </source>
</evidence>
<dbReference type="Gene3D" id="1.20.1250.20">
    <property type="entry name" value="MFS general substrate transporter like domains"/>
    <property type="match status" value="2"/>
</dbReference>
<organism evidence="8 9">
    <name type="scientific">Priapulus caudatus</name>
    <name type="common">Priapulid worm</name>
    <dbReference type="NCBI Taxonomy" id="37621"/>
    <lineage>
        <taxon>Eukaryota</taxon>
        <taxon>Metazoa</taxon>
        <taxon>Ecdysozoa</taxon>
        <taxon>Scalidophora</taxon>
        <taxon>Priapulida</taxon>
        <taxon>Priapulimorpha</taxon>
        <taxon>Priapulimorphida</taxon>
        <taxon>Priapulidae</taxon>
        <taxon>Priapulus</taxon>
    </lineage>
</organism>
<dbReference type="PANTHER" id="PTHR23506">
    <property type="entry name" value="GH10249P"/>
    <property type="match status" value="1"/>
</dbReference>
<dbReference type="PROSITE" id="PS50850">
    <property type="entry name" value="MFS"/>
    <property type="match status" value="1"/>
</dbReference>
<dbReference type="InterPro" id="IPR050930">
    <property type="entry name" value="MFS_Vesicular_Transporter"/>
</dbReference>
<feature type="transmembrane region" description="Helical" evidence="6">
    <location>
        <begin position="198"/>
        <end position="216"/>
    </location>
</feature>
<sequence>MFTGFVIMFLSTVIFAFGQSYGVLFVARSLQGVGSACSSVSGMGMLAAAFPDDKERGNAMGIALGGLAMGVLIGPPYGAFMYEWVGKEAPFLILATVSLLDGALQLLVLKPCVRRGEMQGASLKELLKDPYILIAAGAITFANMGIAMMEPSLPIWMMDTMHSEKWELGVAFLPASILYLIGTNIFGPLAHKMGRWRCSLIGMLAIGICLMFVPQARQLAHLIPPNAGLGLAIGMVDSAMMPTMGYLVDIRHVAVYGSVYAIADAAFCVGFAVGPALSGTIVRTLGFDWMLYGIAIVNIIYSPLMFFLKDPKPNEEKAALIINEECPVKYVTYNQTNGGHFSDGEDDW</sequence>
<keyword evidence="3 6" id="KW-0812">Transmembrane</keyword>
<feature type="domain" description="Major facilitator superfamily (MFS) profile" evidence="7">
    <location>
        <begin position="1"/>
        <end position="313"/>
    </location>
</feature>
<dbReference type="GeneID" id="106810573"/>
<keyword evidence="2" id="KW-0813">Transport</keyword>
<dbReference type="InterPro" id="IPR020846">
    <property type="entry name" value="MFS_dom"/>
</dbReference>
<feature type="transmembrane region" description="Helical" evidence="6">
    <location>
        <begin position="130"/>
        <end position="148"/>
    </location>
</feature>
<evidence type="ECO:0000256" key="4">
    <source>
        <dbReference type="ARBA" id="ARBA00022989"/>
    </source>
</evidence>
<evidence type="ECO:0000259" key="7">
    <source>
        <dbReference type="PROSITE" id="PS50850"/>
    </source>
</evidence>
<dbReference type="InterPro" id="IPR036259">
    <property type="entry name" value="MFS_trans_sf"/>
</dbReference>
<dbReference type="Proteomes" id="UP000695022">
    <property type="component" value="Unplaced"/>
</dbReference>
<keyword evidence="8" id="KW-1185">Reference proteome</keyword>
<dbReference type="RefSeq" id="XP_014669452.1">
    <property type="nucleotide sequence ID" value="XM_014813966.1"/>
</dbReference>
<proteinExistence type="predicted"/>
<evidence type="ECO:0000256" key="1">
    <source>
        <dbReference type="ARBA" id="ARBA00004141"/>
    </source>
</evidence>
<feature type="transmembrane region" description="Helical" evidence="6">
    <location>
        <begin position="228"/>
        <end position="248"/>
    </location>
</feature>
<dbReference type="InterPro" id="IPR011701">
    <property type="entry name" value="MFS"/>
</dbReference>
<feature type="transmembrane region" description="Helical" evidence="6">
    <location>
        <begin position="289"/>
        <end position="308"/>
    </location>
</feature>
<keyword evidence="5 6" id="KW-0472">Membrane</keyword>
<dbReference type="CDD" id="cd17384">
    <property type="entry name" value="MFS_SLC18A1_2_VAT1_2"/>
    <property type="match status" value="1"/>
</dbReference>
<name>A0ABM1EB81_PRICU</name>